<dbReference type="InParanoid" id="A0A409VFB2"/>
<dbReference type="EMBL" id="NHYE01005660">
    <property type="protein sequence ID" value="PPQ64935.1"/>
    <property type="molecule type" value="Genomic_DNA"/>
</dbReference>
<comment type="caution">
    <text evidence="2">The sequence shown here is derived from an EMBL/GenBank/DDBJ whole genome shotgun (WGS) entry which is preliminary data.</text>
</comment>
<dbReference type="OrthoDB" id="10511862at2759"/>
<feature type="compositionally biased region" description="Polar residues" evidence="1">
    <location>
        <begin position="32"/>
        <end position="41"/>
    </location>
</feature>
<sequence length="126" mass="13761">MSLSRLHLPSNGGILEGHVDTAAKKESEDGNENLSKVSDSQAPEPAVPAIVVAQTHLMKTIDFRGNDLESEEVELFSLKVGFPDEPAVEGDNIVNVVEARPPDVAHFANRQEGEEERAPNRWLNAH</sequence>
<gene>
    <name evidence="2" type="ORF">CVT26_015655</name>
</gene>
<name>A0A409VFB2_9AGAR</name>
<accession>A0A409VFB2</accession>
<dbReference type="AlphaFoldDB" id="A0A409VFB2"/>
<reference evidence="2 3" key="1">
    <citation type="journal article" date="2018" name="Evol. Lett.">
        <title>Horizontal gene cluster transfer increased hallucinogenic mushroom diversity.</title>
        <authorList>
            <person name="Reynolds H.T."/>
            <person name="Vijayakumar V."/>
            <person name="Gluck-Thaler E."/>
            <person name="Korotkin H.B."/>
            <person name="Matheny P.B."/>
            <person name="Slot J.C."/>
        </authorList>
    </citation>
    <scope>NUCLEOTIDE SEQUENCE [LARGE SCALE GENOMIC DNA]</scope>
    <source>
        <strain evidence="2 3">SRW20</strain>
    </source>
</reference>
<keyword evidence="3" id="KW-1185">Reference proteome</keyword>
<feature type="region of interest" description="Disordered" evidence="1">
    <location>
        <begin position="1"/>
        <end position="45"/>
    </location>
</feature>
<protein>
    <submittedName>
        <fullName evidence="2">Uncharacterized protein</fullName>
    </submittedName>
</protein>
<evidence type="ECO:0000313" key="2">
    <source>
        <dbReference type="EMBL" id="PPQ64935.1"/>
    </source>
</evidence>
<evidence type="ECO:0000313" key="3">
    <source>
        <dbReference type="Proteomes" id="UP000284706"/>
    </source>
</evidence>
<feature type="compositionally biased region" description="Basic and acidic residues" evidence="1">
    <location>
        <begin position="17"/>
        <end position="28"/>
    </location>
</feature>
<organism evidence="2 3">
    <name type="scientific">Gymnopilus dilepis</name>
    <dbReference type="NCBI Taxonomy" id="231916"/>
    <lineage>
        <taxon>Eukaryota</taxon>
        <taxon>Fungi</taxon>
        <taxon>Dikarya</taxon>
        <taxon>Basidiomycota</taxon>
        <taxon>Agaricomycotina</taxon>
        <taxon>Agaricomycetes</taxon>
        <taxon>Agaricomycetidae</taxon>
        <taxon>Agaricales</taxon>
        <taxon>Agaricineae</taxon>
        <taxon>Hymenogastraceae</taxon>
        <taxon>Gymnopilus</taxon>
    </lineage>
</organism>
<evidence type="ECO:0000256" key="1">
    <source>
        <dbReference type="SAM" id="MobiDB-lite"/>
    </source>
</evidence>
<dbReference type="Proteomes" id="UP000284706">
    <property type="component" value="Unassembled WGS sequence"/>
</dbReference>
<proteinExistence type="predicted"/>